<dbReference type="PRINTS" id="PR01035">
    <property type="entry name" value="TCRTETA"/>
</dbReference>
<dbReference type="SUPFAM" id="SSF103473">
    <property type="entry name" value="MFS general substrate transporter"/>
    <property type="match status" value="1"/>
</dbReference>
<dbReference type="Proteomes" id="UP001642487">
    <property type="component" value="Chromosome 2"/>
</dbReference>
<evidence type="ECO:0000313" key="8">
    <source>
        <dbReference type="Proteomes" id="UP001642487"/>
    </source>
</evidence>
<keyword evidence="5 6" id="KW-0472">Membrane</keyword>
<organism evidence="7 8">
    <name type="scientific">Citrullus colocynthis</name>
    <name type="common">colocynth</name>
    <dbReference type="NCBI Taxonomy" id="252529"/>
    <lineage>
        <taxon>Eukaryota</taxon>
        <taxon>Viridiplantae</taxon>
        <taxon>Streptophyta</taxon>
        <taxon>Embryophyta</taxon>
        <taxon>Tracheophyta</taxon>
        <taxon>Spermatophyta</taxon>
        <taxon>Magnoliopsida</taxon>
        <taxon>eudicotyledons</taxon>
        <taxon>Gunneridae</taxon>
        <taxon>Pentapetalae</taxon>
        <taxon>rosids</taxon>
        <taxon>fabids</taxon>
        <taxon>Cucurbitales</taxon>
        <taxon>Cucurbitaceae</taxon>
        <taxon>Benincaseae</taxon>
        <taxon>Citrullus</taxon>
    </lineage>
</organism>
<protein>
    <recommendedName>
        <fullName evidence="9">Major facilitator superfamily (MFS) profile domain-containing protein</fullName>
    </recommendedName>
</protein>
<dbReference type="InterPro" id="IPR036259">
    <property type="entry name" value="MFS_trans_sf"/>
</dbReference>
<dbReference type="PANTHER" id="PTHR23504:SF95">
    <property type="entry name" value="MAJOR FACILITATOR SUPERFAMILY PROTEIN"/>
    <property type="match status" value="1"/>
</dbReference>
<evidence type="ECO:0000313" key="7">
    <source>
        <dbReference type="EMBL" id="CAK9315385.1"/>
    </source>
</evidence>
<evidence type="ECO:0000256" key="2">
    <source>
        <dbReference type="ARBA" id="ARBA00022448"/>
    </source>
</evidence>
<evidence type="ECO:0000256" key="6">
    <source>
        <dbReference type="SAM" id="Phobius"/>
    </source>
</evidence>
<evidence type="ECO:0000256" key="4">
    <source>
        <dbReference type="ARBA" id="ARBA00022989"/>
    </source>
</evidence>
<keyword evidence="8" id="KW-1185">Reference proteome</keyword>
<evidence type="ECO:0000256" key="5">
    <source>
        <dbReference type="ARBA" id="ARBA00023136"/>
    </source>
</evidence>
<dbReference type="Gene3D" id="1.20.1250.20">
    <property type="entry name" value="MFS general substrate transporter like domains"/>
    <property type="match status" value="1"/>
</dbReference>
<evidence type="ECO:0000256" key="3">
    <source>
        <dbReference type="ARBA" id="ARBA00022692"/>
    </source>
</evidence>
<feature type="transmembrane region" description="Helical" evidence="6">
    <location>
        <begin position="302"/>
        <end position="326"/>
    </location>
</feature>
<keyword evidence="2" id="KW-0813">Transport</keyword>
<keyword evidence="3 6" id="KW-0812">Transmembrane</keyword>
<feature type="transmembrane region" description="Helical" evidence="6">
    <location>
        <begin position="20"/>
        <end position="47"/>
    </location>
</feature>
<evidence type="ECO:0000256" key="1">
    <source>
        <dbReference type="ARBA" id="ARBA00004141"/>
    </source>
</evidence>
<proteinExistence type="predicted"/>
<evidence type="ECO:0008006" key="9">
    <source>
        <dbReference type="Google" id="ProtNLM"/>
    </source>
</evidence>
<dbReference type="Pfam" id="PF07690">
    <property type="entry name" value="MFS_1"/>
    <property type="match status" value="1"/>
</dbReference>
<keyword evidence="4 6" id="KW-1133">Transmembrane helix</keyword>
<dbReference type="EMBL" id="OZ021736">
    <property type="protein sequence ID" value="CAK9315385.1"/>
    <property type="molecule type" value="Genomic_DNA"/>
</dbReference>
<comment type="subcellular location">
    <subcellularLocation>
        <location evidence="1">Membrane</location>
        <topology evidence="1">Multi-pass membrane protein</topology>
    </subcellularLocation>
</comment>
<gene>
    <name evidence="7" type="ORF">CITCOLO1_LOCUS7178</name>
</gene>
<dbReference type="PANTHER" id="PTHR23504">
    <property type="entry name" value="MAJOR FACILITATOR SUPERFAMILY DOMAIN-CONTAINING PROTEIN 10"/>
    <property type="match status" value="1"/>
</dbReference>
<feature type="transmembrane region" description="Helical" evidence="6">
    <location>
        <begin position="192"/>
        <end position="217"/>
    </location>
</feature>
<feature type="transmembrane region" description="Helical" evidence="6">
    <location>
        <begin position="83"/>
        <end position="105"/>
    </location>
</feature>
<feature type="transmembrane region" description="Helical" evidence="6">
    <location>
        <begin position="237"/>
        <end position="257"/>
    </location>
</feature>
<feature type="transmembrane region" description="Helical" evidence="6">
    <location>
        <begin position="59"/>
        <end position="77"/>
    </location>
</feature>
<reference evidence="7 8" key="1">
    <citation type="submission" date="2024-03" db="EMBL/GenBank/DDBJ databases">
        <authorList>
            <person name="Gkanogiannis A."/>
            <person name="Becerra Lopez-Lavalle L."/>
        </authorList>
    </citation>
    <scope>NUCLEOTIDE SEQUENCE [LARGE SCALE GENOMIC DNA]</scope>
</reference>
<name>A0ABP0Y6M4_9ROSI</name>
<dbReference type="InterPro" id="IPR011701">
    <property type="entry name" value="MFS"/>
</dbReference>
<accession>A0ABP0Y6M4</accession>
<dbReference type="InterPro" id="IPR001958">
    <property type="entry name" value="Tet-R_TetA/multi-R_MdtG-like"/>
</dbReference>
<sequence>MTQNLNDIAAIMAYRRTTNFFYAFYIMKTLTDMVSEGTTVSLALAYVADKTSEEQRISAFGILSGIKAVGYVCGTFLARLLPIATVFQVATFMSVLAVVYMRIFLKESIPDPNELTQPIFDGDDENGPQLTSRNQLLTGISSIRDVICLITSSTTFSQIARVSFFNSLAEKGMQASLSFFLKARFHFDKNQFADLMIIDGVVGATSQLLLMPVLTPAIRQEKLLSIGLCAIFVNVPYASRALSIFTVIVSPIIFNIASKQVGPSEQGKAQGCISGINSLANIVSPLLFSPLIALFLSKDAPFNFPGFGILCIGLTSLVGFTLSLMIRVDPVTFIQKSNNLDPI</sequence>